<dbReference type="GO" id="GO:0005179">
    <property type="term" value="F:hormone activity"/>
    <property type="evidence" value="ECO:0007669"/>
    <property type="project" value="InterPro"/>
</dbReference>
<protein>
    <submittedName>
        <fullName evidence="16">TonB-dependent receptor</fullName>
    </submittedName>
</protein>
<organism evidence="16 17">
    <name type="scientific">Rhodoblastus acidophilus</name>
    <name type="common">Rhodopseudomonas acidophila</name>
    <dbReference type="NCBI Taxonomy" id="1074"/>
    <lineage>
        <taxon>Bacteria</taxon>
        <taxon>Pseudomonadati</taxon>
        <taxon>Pseudomonadota</taxon>
        <taxon>Alphaproteobacteria</taxon>
        <taxon>Hyphomicrobiales</taxon>
        <taxon>Rhodoblastaceae</taxon>
        <taxon>Rhodoblastus</taxon>
    </lineage>
</organism>
<dbReference type="Proteomes" id="UP000439113">
    <property type="component" value="Unassembled WGS sequence"/>
</dbReference>
<comment type="caution">
    <text evidence="16">The sequence shown here is derived from an EMBL/GenBank/DDBJ whole genome shotgun (WGS) entry which is preliminary data.</text>
</comment>
<dbReference type="InterPro" id="IPR002047">
    <property type="entry name" value="Adipokinetic_hormone_CS"/>
</dbReference>
<dbReference type="Gene3D" id="2.170.130.10">
    <property type="entry name" value="TonB-dependent receptor, plug domain"/>
    <property type="match status" value="1"/>
</dbReference>
<dbReference type="SUPFAM" id="SSF56935">
    <property type="entry name" value="Porins"/>
    <property type="match status" value="1"/>
</dbReference>
<keyword evidence="11 12" id="KW-0998">Cell outer membrane</keyword>
<dbReference type="OrthoDB" id="9764669at2"/>
<name>A0A6N8DQY3_RHOAC</name>
<keyword evidence="8 13" id="KW-0798">TonB box</keyword>
<feature type="domain" description="Cyclic nucleotide-binding" evidence="15">
    <location>
        <begin position="245"/>
        <end position="301"/>
    </location>
</feature>
<evidence type="ECO:0000259" key="15">
    <source>
        <dbReference type="PROSITE" id="PS50042"/>
    </source>
</evidence>
<evidence type="ECO:0000256" key="11">
    <source>
        <dbReference type="ARBA" id="ARBA00023237"/>
    </source>
</evidence>
<evidence type="ECO:0000256" key="10">
    <source>
        <dbReference type="ARBA" id="ARBA00023170"/>
    </source>
</evidence>
<dbReference type="InterPro" id="IPR000531">
    <property type="entry name" value="Beta-barrel_TonB"/>
</dbReference>
<evidence type="ECO:0000256" key="12">
    <source>
        <dbReference type="PROSITE-ProRule" id="PRU01360"/>
    </source>
</evidence>
<gene>
    <name evidence="16" type="ORF">GJ654_11310</name>
</gene>
<evidence type="ECO:0000313" key="17">
    <source>
        <dbReference type="Proteomes" id="UP000439113"/>
    </source>
</evidence>
<keyword evidence="5" id="KW-0964">Secreted</keyword>
<evidence type="ECO:0000256" key="8">
    <source>
        <dbReference type="ARBA" id="ARBA00023077"/>
    </source>
</evidence>
<dbReference type="InterPro" id="IPR012910">
    <property type="entry name" value="Plug_dom"/>
</dbReference>
<evidence type="ECO:0000256" key="1">
    <source>
        <dbReference type="ARBA" id="ARBA00004571"/>
    </source>
</evidence>
<feature type="chain" id="PRO_5026969603" evidence="14">
    <location>
        <begin position="25"/>
        <end position="765"/>
    </location>
</feature>
<dbReference type="InterPro" id="IPR039426">
    <property type="entry name" value="TonB-dep_rcpt-like"/>
</dbReference>
<evidence type="ECO:0000256" key="14">
    <source>
        <dbReference type="SAM" id="SignalP"/>
    </source>
</evidence>
<evidence type="ECO:0000313" key="16">
    <source>
        <dbReference type="EMBL" id="MTV31581.1"/>
    </source>
</evidence>
<dbReference type="PANTHER" id="PTHR30069">
    <property type="entry name" value="TONB-DEPENDENT OUTER MEMBRANE RECEPTOR"/>
    <property type="match status" value="1"/>
</dbReference>
<dbReference type="AlphaFoldDB" id="A0A6N8DQY3"/>
<keyword evidence="9 12" id="KW-0472">Membrane</keyword>
<proteinExistence type="inferred from homology"/>
<dbReference type="GO" id="GO:0009279">
    <property type="term" value="C:cell outer membrane"/>
    <property type="evidence" value="ECO:0007669"/>
    <property type="project" value="UniProtKB-SubCell"/>
</dbReference>
<accession>A0A6N8DQY3</accession>
<dbReference type="InterPro" id="IPR037066">
    <property type="entry name" value="Plug_dom_sf"/>
</dbReference>
<dbReference type="Gene3D" id="2.40.170.20">
    <property type="entry name" value="TonB-dependent receptor, beta-barrel domain"/>
    <property type="match status" value="1"/>
</dbReference>
<evidence type="ECO:0000256" key="7">
    <source>
        <dbReference type="ARBA" id="ARBA00022729"/>
    </source>
</evidence>
<dbReference type="InterPro" id="IPR036942">
    <property type="entry name" value="Beta-barrel_TonB_sf"/>
</dbReference>
<dbReference type="InterPro" id="IPR000595">
    <property type="entry name" value="cNMP-bd_dom"/>
</dbReference>
<evidence type="ECO:0000256" key="9">
    <source>
        <dbReference type="ARBA" id="ARBA00023136"/>
    </source>
</evidence>
<dbReference type="PROSITE" id="PS52016">
    <property type="entry name" value="TONB_DEPENDENT_REC_3"/>
    <property type="match status" value="1"/>
</dbReference>
<dbReference type="PROSITE" id="PS50042">
    <property type="entry name" value="CNMP_BINDING_3"/>
    <property type="match status" value="1"/>
</dbReference>
<evidence type="ECO:0000256" key="6">
    <source>
        <dbReference type="ARBA" id="ARBA00022692"/>
    </source>
</evidence>
<evidence type="ECO:0000256" key="3">
    <source>
        <dbReference type="ARBA" id="ARBA00022448"/>
    </source>
</evidence>
<dbReference type="GO" id="GO:0005576">
    <property type="term" value="C:extracellular region"/>
    <property type="evidence" value="ECO:0007669"/>
    <property type="project" value="UniProtKB-SubCell"/>
</dbReference>
<dbReference type="RefSeq" id="WP_155446257.1">
    <property type="nucleotide sequence ID" value="NZ_JAOQNR010000009.1"/>
</dbReference>
<evidence type="ECO:0000256" key="13">
    <source>
        <dbReference type="RuleBase" id="RU003357"/>
    </source>
</evidence>
<dbReference type="CDD" id="cd01347">
    <property type="entry name" value="ligand_gated_channel"/>
    <property type="match status" value="1"/>
</dbReference>
<dbReference type="EMBL" id="WNKS01000008">
    <property type="protein sequence ID" value="MTV31581.1"/>
    <property type="molecule type" value="Genomic_DNA"/>
</dbReference>
<comment type="similarity">
    <text evidence="12 13">Belongs to the TonB-dependent receptor family.</text>
</comment>
<dbReference type="Pfam" id="PF00593">
    <property type="entry name" value="TonB_dep_Rec_b-barrel"/>
    <property type="match status" value="1"/>
</dbReference>
<dbReference type="PROSITE" id="PS00256">
    <property type="entry name" value="AKH"/>
    <property type="match status" value="1"/>
</dbReference>
<reference evidence="16 17" key="1">
    <citation type="submission" date="2019-11" db="EMBL/GenBank/DDBJ databases">
        <title>Whole-genome sequence of a Rhodoblastus acidophilus DSM 142.</title>
        <authorList>
            <person name="Kyndt J.A."/>
            <person name="Meyer T.E."/>
        </authorList>
    </citation>
    <scope>NUCLEOTIDE SEQUENCE [LARGE SCALE GENOMIC DNA]</scope>
    <source>
        <strain evidence="16 17">DSM 142</strain>
    </source>
</reference>
<feature type="signal peptide" evidence="14">
    <location>
        <begin position="1"/>
        <end position="24"/>
    </location>
</feature>
<evidence type="ECO:0000256" key="4">
    <source>
        <dbReference type="ARBA" id="ARBA00022452"/>
    </source>
</evidence>
<evidence type="ECO:0000256" key="5">
    <source>
        <dbReference type="ARBA" id="ARBA00022525"/>
    </source>
</evidence>
<keyword evidence="3 12" id="KW-0813">Transport</keyword>
<dbReference type="GO" id="GO:0015344">
    <property type="term" value="F:siderophore uptake transmembrane transporter activity"/>
    <property type="evidence" value="ECO:0007669"/>
    <property type="project" value="TreeGrafter"/>
</dbReference>
<keyword evidence="10 16" id="KW-0675">Receptor</keyword>
<evidence type="ECO:0000256" key="2">
    <source>
        <dbReference type="ARBA" id="ARBA00004613"/>
    </source>
</evidence>
<keyword evidence="7 14" id="KW-0732">Signal</keyword>
<dbReference type="PANTHER" id="PTHR30069:SF29">
    <property type="entry name" value="HEMOGLOBIN AND HEMOGLOBIN-HAPTOGLOBIN-BINDING PROTEIN 1-RELATED"/>
    <property type="match status" value="1"/>
</dbReference>
<dbReference type="GO" id="GO:0044718">
    <property type="term" value="P:siderophore transmembrane transport"/>
    <property type="evidence" value="ECO:0007669"/>
    <property type="project" value="TreeGrafter"/>
</dbReference>
<comment type="subcellular location">
    <subcellularLocation>
        <location evidence="1 12">Cell outer membrane</location>
        <topology evidence="1 12">Multi-pass membrane protein</topology>
    </subcellularLocation>
    <subcellularLocation>
        <location evidence="2">Secreted</location>
    </subcellularLocation>
</comment>
<sequence>MVCRAFIRICLTTTALTALTTVVAAETVQLEEVTVTATREEVPQNRAPAAMTVITREKMQNRPEGRIGDVLSGTPGLFMRGSAFEGNRPGNSVGTINMRGIPGSARTLFLVDGVPFNSPLSGTLDYALLPITSVERIEVAPGPFSSLYGSQAIGGVINLITVAPTKREISASGAFGAGSARSERVTLSYRDHFNSGLGVAFDGAATNSSGFRDEGATITTSQATAPVGKTVTPVTGVTAVQTSTGSKAYLLGDRGERPWWTSNAGLRLYYDVSADTRVSAGLVYGESANGYGDPRSAAVNAAGAPIYNGWIKYAVNGATRYSNLNGATNPFLNFAPGGERQIMTFLRGETRVEDVKINAGVSYTYTNAWYLSPTAASVMTPTGTGFVYAGGGTYTPGPANRLLATLQGERALTSWDSLIVGLQAQRDWFDRNVEDVANYKDVDSGTGAISYHSQGWANTLSAFAQNKTDFGDKVSLYLGARYDYWTTAGSTWQAATAVQSSLPSFAISYAPRSAGALSPKASLVYLPVEDITLRASAGRAFRAPDLLQLYSRSQTTLVSYTDAAPNLMPERSASWESGGDWRIPAFGTKLRATYFENYLTDFIYTQAVSVNQNLRRNAGAATVRGVEFGFEQKVLESWGVYGNVTRNVSKMTANSAVAADVGKQLTFTPNWMTGFGVTYADGPVKGYLGGRYMSKVYADDQNRDTAVGIFGAYDPYLVFDAKVSYAFKDQGLTVSLTGTNLTDQRYYAYYLQPGRTIWAEVACRY</sequence>
<keyword evidence="6 12" id="KW-0812">Transmembrane</keyword>
<dbReference type="Pfam" id="PF07715">
    <property type="entry name" value="Plug"/>
    <property type="match status" value="1"/>
</dbReference>
<keyword evidence="4 12" id="KW-1134">Transmembrane beta strand</keyword>